<dbReference type="Gene3D" id="3.90.1720.10">
    <property type="entry name" value="endopeptidase domain like (from Nostoc punctiforme)"/>
    <property type="match status" value="1"/>
</dbReference>
<dbReference type="EMBL" id="VAJM01000014">
    <property type="protein sequence ID" value="TLM89103.1"/>
    <property type="molecule type" value="Genomic_DNA"/>
</dbReference>
<gene>
    <name evidence="2" type="ORF">FDY95_21270</name>
</gene>
<reference evidence="2 3" key="1">
    <citation type="submission" date="2019-05" db="EMBL/GenBank/DDBJ databases">
        <title>Hymenobacter edaphi sp. nov., isolated from abandoned arsenic-contaminated farmland soil.</title>
        <authorList>
            <person name="Nie L."/>
        </authorList>
    </citation>
    <scope>NUCLEOTIDE SEQUENCE [LARGE SCALE GENOMIC DNA]</scope>
    <source>
        <strain evidence="2 3">1-3-3-8</strain>
    </source>
</reference>
<organism evidence="2 3">
    <name type="scientific">Hymenobacter jeollabukensis</name>
    <dbReference type="NCBI Taxonomy" id="2025313"/>
    <lineage>
        <taxon>Bacteria</taxon>
        <taxon>Pseudomonadati</taxon>
        <taxon>Bacteroidota</taxon>
        <taxon>Cytophagia</taxon>
        <taxon>Cytophagales</taxon>
        <taxon>Hymenobacteraceae</taxon>
        <taxon>Hymenobacter</taxon>
    </lineage>
</organism>
<name>A0A5R8WKM1_9BACT</name>
<feature type="region of interest" description="Disordered" evidence="1">
    <location>
        <begin position="20"/>
        <end position="39"/>
    </location>
</feature>
<accession>A0A5R8WKM1</accession>
<sequence length="408" mass="44536">MENKAMVLLLLTLAVSSCEKESSDPTNATETNVSGDFGDSISEEDNAFIESLSTPNPTLREMFGYDGTPLGRPTGTTGASGVIGDLIDKMLKDAQALSGQKTHLYPQVGNDPTKPAHMGLVYSYGQRDITQRLPPPSQDANPLHRTYSVYGTDCSGFIINLLNYSNVNINTGTTVKTFEQNLFNAIKNNNLFRNVIVANLGNLPISSIKSGDFILWIRTNNNNHMGIMCKVATGKTVFQSNGTGTPESEADQTKNLGSRRGVHPIALTAAISTNPDPKRRYWGTGYQILRLRDTIDYNLTNDSVKYWKVNPQGTTTYCGQSAVNPLVAMDDIYIFNSNGTFSHRGGSITIDPNLPNCGDGGNYNNTWAFNNNKTSIILGGGIELRITSIRKSRITITTPDSRLDLIPY</sequence>
<evidence type="ECO:0000313" key="3">
    <source>
        <dbReference type="Proteomes" id="UP000305517"/>
    </source>
</evidence>
<dbReference type="PROSITE" id="PS51257">
    <property type="entry name" value="PROKAR_LIPOPROTEIN"/>
    <property type="match status" value="1"/>
</dbReference>
<dbReference type="Proteomes" id="UP000305517">
    <property type="component" value="Unassembled WGS sequence"/>
</dbReference>
<protein>
    <recommendedName>
        <fullName evidence="4">NlpC/P60 family protein</fullName>
    </recommendedName>
</protein>
<evidence type="ECO:0000256" key="1">
    <source>
        <dbReference type="SAM" id="MobiDB-lite"/>
    </source>
</evidence>
<feature type="compositionally biased region" description="Polar residues" evidence="1">
    <location>
        <begin position="24"/>
        <end position="34"/>
    </location>
</feature>
<evidence type="ECO:0000313" key="2">
    <source>
        <dbReference type="EMBL" id="TLM89103.1"/>
    </source>
</evidence>
<keyword evidence="3" id="KW-1185">Reference proteome</keyword>
<proteinExistence type="predicted"/>
<dbReference type="AlphaFoldDB" id="A0A5R8WKM1"/>
<evidence type="ECO:0008006" key="4">
    <source>
        <dbReference type="Google" id="ProtNLM"/>
    </source>
</evidence>
<comment type="caution">
    <text evidence="2">The sequence shown here is derived from an EMBL/GenBank/DDBJ whole genome shotgun (WGS) entry which is preliminary data.</text>
</comment>
<dbReference type="OrthoDB" id="9807055at2"/>
<dbReference type="RefSeq" id="WP_138080774.1">
    <property type="nucleotide sequence ID" value="NZ_VAJM01000014.1"/>
</dbReference>